<evidence type="ECO:0000313" key="1">
    <source>
        <dbReference type="EMBL" id="KAF1965294.1"/>
    </source>
</evidence>
<proteinExistence type="predicted"/>
<dbReference type="Proteomes" id="UP000800036">
    <property type="component" value="Unassembled WGS sequence"/>
</dbReference>
<organism evidence="1 2">
    <name type="scientific">Bimuria novae-zelandiae CBS 107.79</name>
    <dbReference type="NCBI Taxonomy" id="1447943"/>
    <lineage>
        <taxon>Eukaryota</taxon>
        <taxon>Fungi</taxon>
        <taxon>Dikarya</taxon>
        <taxon>Ascomycota</taxon>
        <taxon>Pezizomycotina</taxon>
        <taxon>Dothideomycetes</taxon>
        <taxon>Pleosporomycetidae</taxon>
        <taxon>Pleosporales</taxon>
        <taxon>Massarineae</taxon>
        <taxon>Didymosphaeriaceae</taxon>
        <taxon>Bimuria</taxon>
    </lineage>
</organism>
<evidence type="ECO:0008006" key="3">
    <source>
        <dbReference type="Google" id="ProtNLM"/>
    </source>
</evidence>
<dbReference type="OrthoDB" id="5342184at2759"/>
<keyword evidence="2" id="KW-1185">Reference proteome</keyword>
<gene>
    <name evidence="1" type="ORF">BU23DRAFT_628662</name>
</gene>
<dbReference type="PANTHER" id="PTHR35040">
    <property type="match status" value="1"/>
</dbReference>
<sequence length="251" mass="28161">MTLPKSRILLPLYIYPERGAWDPLFEAVVPNPTLDFVIIVNPNSGPGSEPWWPNAEYVREIPRLNAHQNVRTVGYVSTAYCKRPIEKVLADVDRYAAWSCDERFPGLAVDGIFFDETPNVFSEKAKEYLDAITAHVKRTGGLLGENMVVHNPGTSVDIRFASPGLDIATVAELAYADFKTTECQEWLATSPFSRDKSCYMIYAVPEEVLEEFVARDLRNIAEYIFVTDRKTDVYNAFGASWTSFVGALADS</sequence>
<reference evidence="1" key="1">
    <citation type="journal article" date="2020" name="Stud. Mycol.">
        <title>101 Dothideomycetes genomes: a test case for predicting lifestyles and emergence of pathogens.</title>
        <authorList>
            <person name="Haridas S."/>
            <person name="Albert R."/>
            <person name="Binder M."/>
            <person name="Bloem J."/>
            <person name="Labutti K."/>
            <person name="Salamov A."/>
            <person name="Andreopoulos B."/>
            <person name="Baker S."/>
            <person name="Barry K."/>
            <person name="Bills G."/>
            <person name="Bluhm B."/>
            <person name="Cannon C."/>
            <person name="Castanera R."/>
            <person name="Culley D."/>
            <person name="Daum C."/>
            <person name="Ezra D."/>
            <person name="Gonzalez J."/>
            <person name="Henrissat B."/>
            <person name="Kuo A."/>
            <person name="Liang C."/>
            <person name="Lipzen A."/>
            <person name="Lutzoni F."/>
            <person name="Magnuson J."/>
            <person name="Mondo S."/>
            <person name="Nolan M."/>
            <person name="Ohm R."/>
            <person name="Pangilinan J."/>
            <person name="Park H.-J."/>
            <person name="Ramirez L."/>
            <person name="Alfaro M."/>
            <person name="Sun H."/>
            <person name="Tritt A."/>
            <person name="Yoshinaga Y."/>
            <person name="Zwiers L.-H."/>
            <person name="Turgeon B."/>
            <person name="Goodwin S."/>
            <person name="Spatafora J."/>
            <person name="Crous P."/>
            <person name="Grigoriev I."/>
        </authorList>
    </citation>
    <scope>NUCLEOTIDE SEQUENCE</scope>
    <source>
        <strain evidence="1">CBS 107.79</strain>
    </source>
</reference>
<dbReference type="AlphaFoldDB" id="A0A6A5UKT7"/>
<dbReference type="InterPro" id="IPR021986">
    <property type="entry name" value="Spherulin4"/>
</dbReference>
<dbReference type="EMBL" id="ML976765">
    <property type="protein sequence ID" value="KAF1965294.1"/>
    <property type="molecule type" value="Genomic_DNA"/>
</dbReference>
<evidence type="ECO:0000313" key="2">
    <source>
        <dbReference type="Proteomes" id="UP000800036"/>
    </source>
</evidence>
<dbReference type="Pfam" id="PF12138">
    <property type="entry name" value="Spherulin4"/>
    <property type="match status" value="1"/>
</dbReference>
<dbReference type="PANTHER" id="PTHR35040:SF9">
    <property type="entry name" value="4-LIKE CELL SURFACE PROTEIN, PUTATIVE (AFU_ORTHOLOGUE AFUA_4G14080)-RELATED"/>
    <property type="match status" value="1"/>
</dbReference>
<name>A0A6A5UKT7_9PLEO</name>
<protein>
    <recommendedName>
        <fullName evidence="3">Spherulation-specific family 4</fullName>
    </recommendedName>
</protein>
<accession>A0A6A5UKT7</accession>